<gene>
    <name evidence="1" type="ORF">BZG00_04885</name>
</gene>
<dbReference type="Proteomes" id="UP000189021">
    <property type="component" value="Unassembled WGS sequence"/>
</dbReference>
<name>A0AB36JZ90_9GAMM</name>
<dbReference type="AlphaFoldDB" id="A0AB36JZ90"/>
<sequence length="221" mass="24546">MVCWLPLSGLANTLTVAYRDHTGAMSSATKAIVERVFDSVDPQIELAWIEMPLARAENALAKGIIDIDFGRTRLVYQDTPQALYPSESLFSVGYHLFGHTYVGNPQDYQRVVGVIGDQVAQMIADKYQWEMVGARSERAALNMVNSNRVQAMVAYVGVASIIEKEQLTNVRMGDNPIESIPIYFAIHQRHQALLERLDASIGKMKKSGEMAALLEKHGATY</sequence>
<dbReference type="SUPFAM" id="SSF53850">
    <property type="entry name" value="Periplasmic binding protein-like II"/>
    <property type="match status" value="1"/>
</dbReference>
<dbReference type="EMBL" id="MUEK01000003">
    <property type="protein sequence ID" value="OOE40743.1"/>
    <property type="molecule type" value="Genomic_DNA"/>
</dbReference>
<keyword evidence="2" id="KW-1185">Reference proteome</keyword>
<evidence type="ECO:0008006" key="3">
    <source>
        <dbReference type="Google" id="ProtNLM"/>
    </source>
</evidence>
<evidence type="ECO:0000313" key="1">
    <source>
        <dbReference type="EMBL" id="OOE40743.1"/>
    </source>
</evidence>
<evidence type="ECO:0000313" key="2">
    <source>
        <dbReference type="Proteomes" id="UP000189021"/>
    </source>
</evidence>
<proteinExistence type="predicted"/>
<accession>A0AB36JZ90</accession>
<reference evidence="1 2" key="1">
    <citation type="journal article" date="2017" name="Genome Announc.">
        <title>Draft Genome Sequences of Salinivibrio proteolyticus, Salinivibrio sharmensis, Salinivibrio siamensis, Salinivibrio costicola subsp. alcaliphilus, Salinivibrio costicola subsp. vallismortis, and 29 New Isolates Belonging to the Genus Salinivibrio.</title>
        <authorList>
            <person name="Lopez-Hermoso C."/>
            <person name="de la Haba R.R."/>
            <person name="Sanchez-Porro C."/>
            <person name="Bayliss S.C."/>
            <person name="Feil E.J."/>
            <person name="Ventosa A."/>
        </authorList>
    </citation>
    <scope>NUCLEOTIDE SEQUENCE [LARGE SCALE GENOMIC DNA]</scope>
    <source>
        <strain evidence="1 2">AL184</strain>
    </source>
</reference>
<protein>
    <recommendedName>
        <fullName evidence="3">Amino acid ABC transporter substrate-binding protein</fullName>
    </recommendedName>
</protein>
<dbReference type="Gene3D" id="3.40.190.10">
    <property type="entry name" value="Periplasmic binding protein-like II"/>
    <property type="match status" value="2"/>
</dbReference>
<comment type="caution">
    <text evidence="1">The sequence shown here is derived from an EMBL/GenBank/DDBJ whole genome shotgun (WGS) entry which is preliminary data.</text>
</comment>
<organism evidence="1 2">
    <name type="scientific">Salinivibrio kushneri</name>
    <dbReference type="NCBI Taxonomy" id="1908198"/>
    <lineage>
        <taxon>Bacteria</taxon>
        <taxon>Pseudomonadati</taxon>
        <taxon>Pseudomonadota</taxon>
        <taxon>Gammaproteobacteria</taxon>
        <taxon>Vibrionales</taxon>
        <taxon>Vibrionaceae</taxon>
        <taxon>Salinivibrio</taxon>
    </lineage>
</organism>